<comment type="caution">
    <text evidence="2">The sequence shown here is derived from an EMBL/GenBank/DDBJ whole genome shotgun (WGS) entry which is preliminary data.</text>
</comment>
<protein>
    <submittedName>
        <fullName evidence="2">Uncharacterized protein</fullName>
    </submittedName>
</protein>
<feature type="region of interest" description="Disordered" evidence="1">
    <location>
        <begin position="54"/>
        <end position="74"/>
    </location>
</feature>
<keyword evidence="3" id="KW-1185">Reference proteome</keyword>
<sequence length="144" mass="16129">MASNDDYPAYKSPLKKSKTKDSFHGEGLGCELRIAGSSFTEQLKIRTTKKIDGNIASDDEYQKEEDSDPDGSNPLQCFDFDPLPGLPKIFGLAYPVKLHRDDIFSNGCKEALKYVIEKENKKVGANLIFERIERSNMHPPGMEA</sequence>
<reference evidence="2 3" key="1">
    <citation type="journal article" date="2020" name="Mol. Plant">
        <title>The Chromosome-Based Rubber Tree Genome Provides New Insights into Spurge Genome Evolution and Rubber Biosynthesis.</title>
        <authorList>
            <person name="Liu J."/>
            <person name="Shi C."/>
            <person name="Shi C.C."/>
            <person name="Li W."/>
            <person name="Zhang Q.J."/>
            <person name="Zhang Y."/>
            <person name="Li K."/>
            <person name="Lu H.F."/>
            <person name="Shi C."/>
            <person name="Zhu S.T."/>
            <person name="Xiao Z.Y."/>
            <person name="Nan H."/>
            <person name="Yue Y."/>
            <person name="Zhu X.G."/>
            <person name="Wu Y."/>
            <person name="Hong X.N."/>
            <person name="Fan G.Y."/>
            <person name="Tong Y."/>
            <person name="Zhang D."/>
            <person name="Mao C.L."/>
            <person name="Liu Y.L."/>
            <person name="Hao S.J."/>
            <person name="Liu W.Q."/>
            <person name="Lv M.Q."/>
            <person name="Zhang H.B."/>
            <person name="Liu Y."/>
            <person name="Hu-Tang G.R."/>
            <person name="Wang J.P."/>
            <person name="Wang J.H."/>
            <person name="Sun Y.H."/>
            <person name="Ni S.B."/>
            <person name="Chen W.B."/>
            <person name="Zhang X.C."/>
            <person name="Jiao Y.N."/>
            <person name="Eichler E.E."/>
            <person name="Li G.H."/>
            <person name="Liu X."/>
            <person name="Gao L.Z."/>
        </authorList>
    </citation>
    <scope>NUCLEOTIDE SEQUENCE [LARGE SCALE GENOMIC DNA]</scope>
    <source>
        <strain evidence="3">cv. GT1</strain>
        <tissue evidence="2">Leaf</tissue>
    </source>
</reference>
<feature type="compositionally biased region" description="Acidic residues" evidence="1">
    <location>
        <begin position="57"/>
        <end position="69"/>
    </location>
</feature>
<proteinExistence type="predicted"/>
<gene>
    <name evidence="2" type="ORF">GH714_018940</name>
</gene>
<organism evidence="2 3">
    <name type="scientific">Hevea brasiliensis</name>
    <name type="common">Para rubber tree</name>
    <name type="synonym">Siphonia brasiliensis</name>
    <dbReference type="NCBI Taxonomy" id="3981"/>
    <lineage>
        <taxon>Eukaryota</taxon>
        <taxon>Viridiplantae</taxon>
        <taxon>Streptophyta</taxon>
        <taxon>Embryophyta</taxon>
        <taxon>Tracheophyta</taxon>
        <taxon>Spermatophyta</taxon>
        <taxon>Magnoliopsida</taxon>
        <taxon>eudicotyledons</taxon>
        <taxon>Gunneridae</taxon>
        <taxon>Pentapetalae</taxon>
        <taxon>rosids</taxon>
        <taxon>fabids</taxon>
        <taxon>Malpighiales</taxon>
        <taxon>Euphorbiaceae</taxon>
        <taxon>Crotonoideae</taxon>
        <taxon>Micrandreae</taxon>
        <taxon>Hevea</taxon>
    </lineage>
</organism>
<evidence type="ECO:0000256" key="1">
    <source>
        <dbReference type="SAM" id="MobiDB-lite"/>
    </source>
</evidence>
<evidence type="ECO:0000313" key="3">
    <source>
        <dbReference type="Proteomes" id="UP000467840"/>
    </source>
</evidence>
<feature type="region of interest" description="Disordered" evidence="1">
    <location>
        <begin position="1"/>
        <end position="24"/>
    </location>
</feature>
<name>A0A6A6LKJ7_HEVBR</name>
<dbReference type="AlphaFoldDB" id="A0A6A6LKJ7"/>
<dbReference type="EMBL" id="JAAGAX010000010">
    <property type="protein sequence ID" value="KAF2300985.1"/>
    <property type="molecule type" value="Genomic_DNA"/>
</dbReference>
<accession>A0A6A6LKJ7</accession>
<dbReference type="Proteomes" id="UP000467840">
    <property type="component" value="Chromosome 4"/>
</dbReference>
<evidence type="ECO:0000313" key="2">
    <source>
        <dbReference type="EMBL" id="KAF2300985.1"/>
    </source>
</evidence>